<dbReference type="PANTHER" id="PTHR43711">
    <property type="entry name" value="TWO-COMPONENT HISTIDINE KINASE"/>
    <property type="match status" value="1"/>
</dbReference>
<proteinExistence type="predicted"/>
<comment type="caution">
    <text evidence="10">The sequence shown here is derived from an EMBL/GenBank/DDBJ whole genome shotgun (WGS) entry which is preliminary data.</text>
</comment>
<dbReference type="Gene3D" id="1.10.287.130">
    <property type="match status" value="1"/>
</dbReference>
<organism evidence="10 11">
    <name type="scientific">Nonomuraea aridisoli</name>
    <dbReference type="NCBI Taxonomy" id="2070368"/>
    <lineage>
        <taxon>Bacteria</taxon>
        <taxon>Bacillati</taxon>
        <taxon>Actinomycetota</taxon>
        <taxon>Actinomycetes</taxon>
        <taxon>Streptosporangiales</taxon>
        <taxon>Streptosporangiaceae</taxon>
        <taxon>Nonomuraea</taxon>
    </lineage>
</organism>
<dbReference type="EC" id="2.7.13.3" evidence="3"/>
<dbReference type="Pfam" id="PF00512">
    <property type="entry name" value="HisKA"/>
    <property type="match status" value="1"/>
</dbReference>
<dbReference type="PROSITE" id="PS50109">
    <property type="entry name" value="HIS_KIN"/>
    <property type="match status" value="1"/>
</dbReference>
<dbReference type="InterPro" id="IPR003594">
    <property type="entry name" value="HATPase_dom"/>
</dbReference>
<dbReference type="GO" id="GO:0005886">
    <property type="term" value="C:plasma membrane"/>
    <property type="evidence" value="ECO:0007669"/>
    <property type="project" value="UniProtKB-SubCell"/>
</dbReference>
<evidence type="ECO:0000259" key="8">
    <source>
        <dbReference type="PROSITE" id="PS50109"/>
    </source>
</evidence>
<evidence type="ECO:0000256" key="1">
    <source>
        <dbReference type="ARBA" id="ARBA00000085"/>
    </source>
</evidence>
<dbReference type="RefSeq" id="WP_111180794.1">
    <property type="nucleotide sequence ID" value="NZ_POUD01000088.1"/>
</dbReference>
<dbReference type="EMBL" id="POUD01000088">
    <property type="protein sequence ID" value="PZG16245.1"/>
    <property type="molecule type" value="Genomic_DNA"/>
</dbReference>
<keyword evidence="5" id="KW-0808">Transferase</keyword>
<dbReference type="SUPFAM" id="SSF47384">
    <property type="entry name" value="Homodimeric domain of signal transducing histidine kinase"/>
    <property type="match status" value="1"/>
</dbReference>
<dbReference type="SMART" id="SM00387">
    <property type="entry name" value="HATPase_c"/>
    <property type="match status" value="1"/>
</dbReference>
<comment type="subcellular location">
    <subcellularLocation>
        <location evidence="2">Cell membrane</location>
    </subcellularLocation>
</comment>
<feature type="domain" description="PAS" evidence="9">
    <location>
        <begin position="3"/>
        <end position="54"/>
    </location>
</feature>
<dbReference type="CDD" id="cd00082">
    <property type="entry name" value="HisKA"/>
    <property type="match status" value="1"/>
</dbReference>
<evidence type="ECO:0000256" key="7">
    <source>
        <dbReference type="ARBA" id="ARBA00023012"/>
    </source>
</evidence>
<dbReference type="SUPFAM" id="SSF55874">
    <property type="entry name" value="ATPase domain of HSP90 chaperone/DNA topoisomerase II/histidine kinase"/>
    <property type="match status" value="1"/>
</dbReference>
<feature type="domain" description="Histidine kinase" evidence="8">
    <location>
        <begin position="199"/>
        <end position="404"/>
    </location>
</feature>
<dbReference type="Gene3D" id="3.30.450.20">
    <property type="entry name" value="PAS domain"/>
    <property type="match status" value="1"/>
</dbReference>
<keyword evidence="6" id="KW-0418">Kinase</keyword>
<evidence type="ECO:0000256" key="5">
    <source>
        <dbReference type="ARBA" id="ARBA00022679"/>
    </source>
</evidence>
<dbReference type="PRINTS" id="PR00344">
    <property type="entry name" value="BCTRLSENSOR"/>
</dbReference>
<dbReference type="InterPro" id="IPR000014">
    <property type="entry name" value="PAS"/>
</dbReference>
<protein>
    <recommendedName>
        <fullName evidence="3">histidine kinase</fullName>
        <ecNumber evidence="3">2.7.13.3</ecNumber>
    </recommendedName>
</protein>
<dbReference type="SMART" id="SM00388">
    <property type="entry name" value="HisKA"/>
    <property type="match status" value="1"/>
</dbReference>
<accession>A0A2W2EHE6</accession>
<dbReference type="InterPro" id="IPR004358">
    <property type="entry name" value="Sig_transdc_His_kin-like_C"/>
</dbReference>
<evidence type="ECO:0000313" key="11">
    <source>
        <dbReference type="Proteomes" id="UP000249304"/>
    </source>
</evidence>
<dbReference type="OrthoDB" id="9808408at2"/>
<dbReference type="GO" id="GO:0000155">
    <property type="term" value="F:phosphorelay sensor kinase activity"/>
    <property type="evidence" value="ECO:0007669"/>
    <property type="project" value="InterPro"/>
</dbReference>
<evidence type="ECO:0000256" key="2">
    <source>
        <dbReference type="ARBA" id="ARBA00004236"/>
    </source>
</evidence>
<dbReference type="PANTHER" id="PTHR43711:SF1">
    <property type="entry name" value="HISTIDINE KINASE 1"/>
    <property type="match status" value="1"/>
</dbReference>
<dbReference type="InterPro" id="IPR035965">
    <property type="entry name" value="PAS-like_dom_sf"/>
</dbReference>
<evidence type="ECO:0000256" key="6">
    <source>
        <dbReference type="ARBA" id="ARBA00022777"/>
    </source>
</evidence>
<dbReference type="Pfam" id="PF08448">
    <property type="entry name" value="PAS_4"/>
    <property type="match status" value="1"/>
</dbReference>
<keyword evidence="4" id="KW-0597">Phosphoprotein</keyword>
<dbReference type="InterPro" id="IPR013656">
    <property type="entry name" value="PAS_4"/>
</dbReference>
<keyword evidence="7" id="KW-0902">Two-component regulatory system</keyword>
<dbReference type="InterPro" id="IPR036890">
    <property type="entry name" value="HATPase_C_sf"/>
</dbReference>
<dbReference type="Pfam" id="PF02518">
    <property type="entry name" value="HATPase_c"/>
    <property type="match status" value="1"/>
</dbReference>
<dbReference type="InterPro" id="IPR036097">
    <property type="entry name" value="HisK_dim/P_sf"/>
</dbReference>
<dbReference type="Proteomes" id="UP000249304">
    <property type="component" value="Unassembled WGS sequence"/>
</dbReference>
<dbReference type="PROSITE" id="PS50112">
    <property type="entry name" value="PAS"/>
    <property type="match status" value="1"/>
</dbReference>
<reference evidence="10 11" key="1">
    <citation type="submission" date="2018-01" db="EMBL/GenBank/DDBJ databases">
        <title>Draft genome sequence of Nonomuraea sp. KC333.</title>
        <authorList>
            <person name="Sahin N."/>
            <person name="Saygin H."/>
            <person name="Ay H."/>
        </authorList>
    </citation>
    <scope>NUCLEOTIDE SEQUENCE [LARGE SCALE GENOMIC DNA]</scope>
    <source>
        <strain evidence="10 11">KC333</strain>
    </source>
</reference>
<keyword evidence="11" id="KW-1185">Reference proteome</keyword>
<dbReference type="Gene3D" id="3.30.565.10">
    <property type="entry name" value="Histidine kinase-like ATPase, C-terminal domain"/>
    <property type="match status" value="1"/>
</dbReference>
<dbReference type="InterPro" id="IPR050736">
    <property type="entry name" value="Sensor_HK_Regulatory"/>
</dbReference>
<dbReference type="InterPro" id="IPR005467">
    <property type="entry name" value="His_kinase_dom"/>
</dbReference>
<dbReference type="AlphaFoldDB" id="A0A2W2EHE6"/>
<evidence type="ECO:0000256" key="3">
    <source>
        <dbReference type="ARBA" id="ARBA00012438"/>
    </source>
</evidence>
<evidence type="ECO:0000313" key="10">
    <source>
        <dbReference type="EMBL" id="PZG16245.1"/>
    </source>
</evidence>
<dbReference type="InterPro" id="IPR003661">
    <property type="entry name" value="HisK_dim/P_dom"/>
</dbReference>
<evidence type="ECO:0000259" key="9">
    <source>
        <dbReference type="PROSITE" id="PS50112"/>
    </source>
</evidence>
<evidence type="ECO:0000256" key="4">
    <source>
        <dbReference type="ARBA" id="ARBA00022553"/>
    </source>
</evidence>
<gene>
    <name evidence="10" type="ORF">C1J01_21540</name>
</gene>
<comment type="catalytic activity">
    <reaction evidence="1">
        <text>ATP + protein L-histidine = ADP + protein N-phospho-L-histidine.</text>
        <dbReference type="EC" id="2.7.13.3"/>
    </reaction>
</comment>
<name>A0A2W2EHE6_9ACTN</name>
<sequence length="404" mass="44403">METNIDYRAVFDAIPSPCAILTPDQVVVAVNDAYVHLTGRNREDVVRRDVFADFSGRLRVLGDPKKSGVAEVRASLRRVADTGVADVVPLLGHGRETSDRPGAFEERYWCLLNVPMCDPAGDVRWIIVTVEDVTGLSEQVRASLGADAAGSTQTGARTPGQVPDPVKVSSRLQQAYRQEQQAVSALHEAIEQQQRFLFDATHDLRNPITGLLTEVEVALDDPDADLRQTLRTLRQNIERLDNVVTDLLVLARLYTATPPTTSLVDLGNLVMEELEAHPANAEIIIHLSDNAVVRASRVRLARLLSNLVANAERHTTSKIEIVVATDPPYAVLEVVDDGPGIRPEDRERIFHRLYRQDQARRLDPGGSGFGLPIAREIAQSYGGDLHVADHPDGARFVLRLPLAS</sequence>
<dbReference type="SUPFAM" id="SSF55785">
    <property type="entry name" value="PYP-like sensor domain (PAS domain)"/>
    <property type="match status" value="1"/>
</dbReference>